<proteinExistence type="inferred from homology"/>
<evidence type="ECO:0000256" key="7">
    <source>
        <dbReference type="NCBIfam" id="TIGR03825"/>
    </source>
</evidence>
<dbReference type="EMBL" id="FNEV01000001">
    <property type="protein sequence ID" value="SDJ01903.1"/>
    <property type="molecule type" value="Genomic_DNA"/>
</dbReference>
<reference evidence="11" key="1">
    <citation type="submission" date="2016-10" db="EMBL/GenBank/DDBJ databases">
        <authorList>
            <person name="Varghese N."/>
            <person name="Submissions S."/>
        </authorList>
    </citation>
    <scope>NUCLEOTIDE SEQUENCE [LARGE SCALE GENOMIC DNA]</scope>
    <source>
        <strain evidence="11">DSM 4771</strain>
    </source>
</reference>
<evidence type="ECO:0000313" key="11">
    <source>
        <dbReference type="Proteomes" id="UP000199225"/>
    </source>
</evidence>
<evidence type="ECO:0000256" key="6">
    <source>
        <dbReference type="ARBA" id="ARBA00023225"/>
    </source>
</evidence>
<name>A0A1G8QBG5_9BACI</name>
<dbReference type="InterPro" id="IPR051472">
    <property type="entry name" value="T3SS_Stator/FliH"/>
</dbReference>
<feature type="compositionally biased region" description="Basic and acidic residues" evidence="8">
    <location>
        <begin position="11"/>
        <end position="32"/>
    </location>
</feature>
<dbReference type="InterPro" id="IPR022524">
    <property type="entry name" value="FliH_Bacilli"/>
</dbReference>
<keyword evidence="3" id="KW-0813">Transport</keyword>
<keyword evidence="5" id="KW-0653">Protein transport</keyword>
<dbReference type="NCBIfam" id="TIGR03825">
    <property type="entry name" value="FliH_bacil"/>
    <property type="match status" value="1"/>
</dbReference>
<evidence type="ECO:0000256" key="3">
    <source>
        <dbReference type="ARBA" id="ARBA00022448"/>
    </source>
</evidence>
<evidence type="ECO:0000259" key="9">
    <source>
        <dbReference type="Pfam" id="PF02108"/>
    </source>
</evidence>
<dbReference type="Proteomes" id="UP000199225">
    <property type="component" value="Unassembled WGS sequence"/>
</dbReference>
<protein>
    <recommendedName>
        <fullName evidence="7">Flagellar assembly protein FliH</fullName>
    </recommendedName>
</protein>
<keyword evidence="10" id="KW-0969">Cilium</keyword>
<evidence type="ECO:0000256" key="8">
    <source>
        <dbReference type="SAM" id="MobiDB-lite"/>
    </source>
</evidence>
<dbReference type="RefSeq" id="WP_176757398.1">
    <property type="nucleotide sequence ID" value="NZ_FNEV01000001.1"/>
</dbReference>
<evidence type="ECO:0000256" key="5">
    <source>
        <dbReference type="ARBA" id="ARBA00022927"/>
    </source>
</evidence>
<keyword evidence="10" id="KW-0966">Cell projection</keyword>
<feature type="region of interest" description="Disordered" evidence="8">
    <location>
        <begin position="1"/>
        <end position="32"/>
    </location>
</feature>
<evidence type="ECO:0000256" key="1">
    <source>
        <dbReference type="ARBA" id="ARBA00003041"/>
    </source>
</evidence>
<dbReference type="STRING" id="86666.SAMN04490247_0507"/>
<dbReference type="GO" id="GO:0005829">
    <property type="term" value="C:cytosol"/>
    <property type="evidence" value="ECO:0007669"/>
    <property type="project" value="TreeGrafter"/>
</dbReference>
<dbReference type="GO" id="GO:0015031">
    <property type="term" value="P:protein transport"/>
    <property type="evidence" value="ECO:0007669"/>
    <property type="project" value="UniProtKB-KW"/>
</dbReference>
<comment type="function">
    <text evidence="1">Needed for flagellar regrowth and assembly.</text>
</comment>
<organism evidence="10 11">
    <name type="scientific">Salimicrobium halophilum</name>
    <dbReference type="NCBI Taxonomy" id="86666"/>
    <lineage>
        <taxon>Bacteria</taxon>
        <taxon>Bacillati</taxon>
        <taxon>Bacillota</taxon>
        <taxon>Bacilli</taxon>
        <taxon>Bacillales</taxon>
        <taxon>Bacillaceae</taxon>
        <taxon>Salimicrobium</taxon>
    </lineage>
</organism>
<dbReference type="GO" id="GO:0044781">
    <property type="term" value="P:bacterial-type flagellum organization"/>
    <property type="evidence" value="ECO:0007669"/>
    <property type="project" value="UniProtKB-KW"/>
</dbReference>
<accession>A0A1G8QBG5</accession>
<comment type="similarity">
    <text evidence="2">Belongs to the FliH family.</text>
</comment>
<keyword evidence="6" id="KW-1006">Bacterial flagellum protein export</keyword>
<dbReference type="PANTHER" id="PTHR34982">
    <property type="entry name" value="YOP PROTEINS TRANSLOCATION PROTEIN L"/>
    <property type="match status" value="1"/>
</dbReference>
<dbReference type="InterPro" id="IPR018035">
    <property type="entry name" value="Flagellar_FliH/T3SS_HrpE"/>
</dbReference>
<keyword evidence="10" id="KW-0282">Flagellum</keyword>
<evidence type="ECO:0000313" key="10">
    <source>
        <dbReference type="EMBL" id="SDJ01903.1"/>
    </source>
</evidence>
<dbReference type="Pfam" id="PF02108">
    <property type="entry name" value="FliH"/>
    <property type="match status" value="1"/>
</dbReference>
<feature type="domain" description="Flagellar assembly protein FliH/Type III secretion system HrpE" evidence="9">
    <location>
        <begin position="104"/>
        <end position="229"/>
    </location>
</feature>
<gene>
    <name evidence="10" type="ORF">SAMN04490247_0507</name>
</gene>
<keyword evidence="11" id="KW-1185">Reference proteome</keyword>
<evidence type="ECO:0000256" key="4">
    <source>
        <dbReference type="ARBA" id="ARBA00022795"/>
    </source>
</evidence>
<dbReference type="PANTHER" id="PTHR34982:SF1">
    <property type="entry name" value="FLAGELLAR ASSEMBLY PROTEIN FLIH"/>
    <property type="match status" value="1"/>
</dbReference>
<sequence length="243" mass="28165">MSKRLIPIRDLSPKEEPKETNEEVVLEQEKEKIASKKEEAESLLVKRKEEAEALIRQAREEIEAEKEAWEEEKRIIAEQARMEGRQEGFMEGQKEGKDEYASLIDQANTTISDAEHLYKEKVESAEEEILHIAMRAGRRILGKSLEGDPSQFRSLVKEAIKEVADQPTISIYVHPHFHEELTKYREELSRMMDSQAQLSVYAKNFEDPYQCYIESPFGRVDASIDSQFTLIREAIMNVMKEGE</sequence>
<keyword evidence="4" id="KW-1005">Bacterial flagellum biogenesis</keyword>
<dbReference type="AlphaFoldDB" id="A0A1G8QBG5"/>
<evidence type="ECO:0000256" key="2">
    <source>
        <dbReference type="ARBA" id="ARBA00006602"/>
    </source>
</evidence>